<dbReference type="PROSITE" id="PS51352">
    <property type="entry name" value="THIOREDOXIN_2"/>
    <property type="match status" value="1"/>
</dbReference>
<gene>
    <name evidence="3" type="ORF">DFJ69_5449</name>
</gene>
<dbReference type="InterPro" id="IPR000866">
    <property type="entry name" value="AhpC/TSA"/>
</dbReference>
<dbReference type="EMBL" id="QTTT01000001">
    <property type="protein sequence ID" value="REE99931.1"/>
    <property type="molecule type" value="Genomic_DNA"/>
</dbReference>
<feature type="region of interest" description="Disordered" evidence="1">
    <location>
        <begin position="168"/>
        <end position="189"/>
    </location>
</feature>
<comment type="caution">
    <text evidence="3">The sequence shown here is derived from an EMBL/GenBank/DDBJ whole genome shotgun (WGS) entry which is preliminary data.</text>
</comment>
<evidence type="ECO:0000256" key="1">
    <source>
        <dbReference type="SAM" id="MobiDB-lite"/>
    </source>
</evidence>
<feature type="domain" description="Thioredoxin" evidence="2">
    <location>
        <begin position="9"/>
        <end position="164"/>
    </location>
</feature>
<dbReference type="Gene3D" id="3.40.30.10">
    <property type="entry name" value="Glutaredoxin"/>
    <property type="match status" value="1"/>
</dbReference>
<reference evidence="3 4" key="1">
    <citation type="submission" date="2018-08" db="EMBL/GenBank/DDBJ databases">
        <title>Sequencing the genomes of 1000 actinobacteria strains.</title>
        <authorList>
            <person name="Klenk H.-P."/>
        </authorList>
    </citation>
    <scope>NUCLEOTIDE SEQUENCE [LARGE SCALE GENOMIC DNA]</scope>
    <source>
        <strain evidence="3 4">DSM 43927</strain>
    </source>
</reference>
<dbReference type="OrthoDB" id="9809746at2"/>
<dbReference type="PANTHER" id="PTHR43640">
    <property type="entry name" value="OS07G0260300 PROTEIN"/>
    <property type="match status" value="1"/>
</dbReference>
<dbReference type="GO" id="GO:0016491">
    <property type="term" value="F:oxidoreductase activity"/>
    <property type="evidence" value="ECO:0007669"/>
    <property type="project" value="InterPro"/>
</dbReference>
<accession>A0A3D9T831</accession>
<dbReference type="InterPro" id="IPR013766">
    <property type="entry name" value="Thioredoxin_domain"/>
</dbReference>
<dbReference type="AlphaFoldDB" id="A0A3D9T831"/>
<sequence length="189" mass="20356">MVFTNSFMVPLGSTAPDFDLPSVEGHSVSMSDFADAPALLVAFLSNRCPYVVHIEKQFAAVAAEYRERGLATVGICSSETDGHPEDAPEHLAEQARRAGFGFPYLVDESQETAKAYRAACTPDLFLYDAERRLAYRGRFDASRPGNDHAVDGGSLRAAVDLVLAGEAVPQPHTPSGGCNIKWRPGNEPS</sequence>
<keyword evidence="4" id="KW-1185">Reference proteome</keyword>
<dbReference type="SUPFAM" id="SSF52833">
    <property type="entry name" value="Thioredoxin-like"/>
    <property type="match status" value="1"/>
</dbReference>
<dbReference type="CDD" id="cd02969">
    <property type="entry name" value="PRX_like1"/>
    <property type="match status" value="1"/>
</dbReference>
<dbReference type="InterPro" id="IPR047262">
    <property type="entry name" value="PRX-like1"/>
</dbReference>
<evidence type="ECO:0000313" key="3">
    <source>
        <dbReference type="EMBL" id="REE99931.1"/>
    </source>
</evidence>
<dbReference type="Pfam" id="PF00578">
    <property type="entry name" value="AhpC-TSA"/>
    <property type="match status" value="1"/>
</dbReference>
<protein>
    <submittedName>
        <fullName evidence="3">AhpC/TSA family protein</fullName>
    </submittedName>
</protein>
<name>A0A3D9T831_9ACTN</name>
<dbReference type="InterPro" id="IPR036249">
    <property type="entry name" value="Thioredoxin-like_sf"/>
</dbReference>
<dbReference type="PANTHER" id="PTHR43640:SF1">
    <property type="entry name" value="THIOREDOXIN-DEPENDENT PEROXIREDOXIN"/>
    <property type="match status" value="1"/>
</dbReference>
<organism evidence="3 4">
    <name type="scientific">Thermomonospora umbrina</name>
    <dbReference type="NCBI Taxonomy" id="111806"/>
    <lineage>
        <taxon>Bacteria</taxon>
        <taxon>Bacillati</taxon>
        <taxon>Actinomycetota</taxon>
        <taxon>Actinomycetes</taxon>
        <taxon>Streptosporangiales</taxon>
        <taxon>Thermomonosporaceae</taxon>
        <taxon>Thermomonospora</taxon>
    </lineage>
</organism>
<evidence type="ECO:0000313" key="4">
    <source>
        <dbReference type="Proteomes" id="UP000256661"/>
    </source>
</evidence>
<dbReference type="Proteomes" id="UP000256661">
    <property type="component" value="Unassembled WGS sequence"/>
</dbReference>
<proteinExistence type="predicted"/>
<evidence type="ECO:0000259" key="2">
    <source>
        <dbReference type="PROSITE" id="PS51352"/>
    </source>
</evidence>
<dbReference type="GO" id="GO:0016209">
    <property type="term" value="F:antioxidant activity"/>
    <property type="evidence" value="ECO:0007669"/>
    <property type="project" value="InterPro"/>
</dbReference>